<dbReference type="AlphaFoldDB" id="Q1MBT1"/>
<keyword evidence="2" id="KW-1185">Reference proteome</keyword>
<dbReference type="KEGG" id="rle:RL4113"/>
<protein>
    <submittedName>
        <fullName evidence="1">Uncharacterized protein</fullName>
    </submittedName>
</protein>
<reference evidence="1 2" key="1">
    <citation type="journal article" date="2006" name="Genome Biol.">
        <title>The genome of Rhizobium leguminosarum has recognizable core and accessory components.</title>
        <authorList>
            <person name="Young J.W."/>
            <person name="Crossman L.C."/>
            <person name="Johnston A.W.B."/>
            <person name="Thomson N.R."/>
            <person name="Ghazoui Z.F."/>
            <person name="Hull K.H."/>
            <person name="Wexler M."/>
            <person name="Curson A.R.J."/>
            <person name="Todd J.D."/>
            <person name="Poole P.S."/>
            <person name="Mauchline T.H."/>
            <person name="East A.K."/>
            <person name="Quail M.A."/>
            <person name="Churcher C."/>
            <person name="Arrowsmith C."/>
            <person name="Cherevach A."/>
            <person name="Chillingworth T."/>
            <person name="Clarke K."/>
            <person name="Cronin A."/>
            <person name="Davis P."/>
            <person name="Fraser A."/>
            <person name="Hance Z."/>
            <person name="Hauser H."/>
            <person name="Jagels K."/>
            <person name="Moule S."/>
            <person name="Mungall K."/>
            <person name="Norbertczak H."/>
            <person name="Rabbinowitsch E."/>
            <person name="Sanders M."/>
            <person name="Simmonds M."/>
            <person name="Whitehead S."/>
            <person name="Parkhill J."/>
        </authorList>
    </citation>
    <scope>NUCLEOTIDE SEQUENCE [LARGE SCALE GENOMIC DNA]</scope>
    <source>
        <strain evidence="2">DSM 114642 / LMG 32736 / 3841</strain>
    </source>
</reference>
<organism evidence="1 2">
    <name type="scientific">Rhizobium johnstonii (strain DSM 114642 / LMG 32736 / 3841)</name>
    <name type="common">Rhizobium leguminosarum bv. viciae</name>
    <dbReference type="NCBI Taxonomy" id="216596"/>
    <lineage>
        <taxon>Bacteria</taxon>
        <taxon>Pseudomonadati</taxon>
        <taxon>Pseudomonadota</taxon>
        <taxon>Alphaproteobacteria</taxon>
        <taxon>Hyphomicrobiales</taxon>
        <taxon>Rhizobiaceae</taxon>
        <taxon>Rhizobium/Agrobacterium group</taxon>
        <taxon>Rhizobium</taxon>
        <taxon>Rhizobium johnstonii</taxon>
    </lineage>
</organism>
<dbReference type="EnsemblBacteria" id="CAK09602">
    <property type="protein sequence ID" value="CAK09602"/>
    <property type="gene ID" value="RL4113"/>
</dbReference>
<name>Q1MBT1_RHIJ3</name>
<gene>
    <name evidence="1" type="ordered locus">RL4113</name>
</gene>
<evidence type="ECO:0000313" key="1">
    <source>
        <dbReference type="EMBL" id="CAK09602.1"/>
    </source>
</evidence>
<proteinExistence type="predicted"/>
<accession>Q1MBT1</accession>
<dbReference type="HOGENOM" id="CLU_2668514_0_0_5"/>
<sequence>MIAQPKAQRRKKPLRNKPERLFVIAISPNRSGKAIEINLLDPREYEGFANFLFVQILCCKCLVTMHKLSAAQATN</sequence>
<dbReference type="eggNOG" id="ENOG50312QI">
    <property type="taxonomic scope" value="Bacteria"/>
</dbReference>
<dbReference type="EMBL" id="AM236080">
    <property type="protein sequence ID" value="CAK09602.1"/>
    <property type="molecule type" value="Genomic_DNA"/>
</dbReference>
<evidence type="ECO:0000313" key="2">
    <source>
        <dbReference type="Proteomes" id="UP000006575"/>
    </source>
</evidence>
<dbReference type="Proteomes" id="UP000006575">
    <property type="component" value="Chromosome"/>
</dbReference>